<accession>A0A8K0GL13</accession>
<keyword evidence="3" id="KW-0444">Lipid biosynthesis</keyword>
<dbReference type="InterPro" id="IPR007130">
    <property type="entry name" value="DAGAT"/>
</dbReference>
<dbReference type="PANTHER" id="PTHR12317:SF79">
    <property type="entry name" value="ACYLTRANSFERASE"/>
    <property type="match status" value="1"/>
</dbReference>
<organism evidence="12 13">
    <name type="scientific">Ignelater luminosus</name>
    <name type="common">Cucubano</name>
    <name type="synonym">Pyrophorus luminosus</name>
    <dbReference type="NCBI Taxonomy" id="2038154"/>
    <lineage>
        <taxon>Eukaryota</taxon>
        <taxon>Metazoa</taxon>
        <taxon>Ecdysozoa</taxon>
        <taxon>Arthropoda</taxon>
        <taxon>Hexapoda</taxon>
        <taxon>Insecta</taxon>
        <taxon>Pterygota</taxon>
        <taxon>Neoptera</taxon>
        <taxon>Endopterygota</taxon>
        <taxon>Coleoptera</taxon>
        <taxon>Polyphaga</taxon>
        <taxon>Elateriformia</taxon>
        <taxon>Elateroidea</taxon>
        <taxon>Elateridae</taxon>
        <taxon>Agrypninae</taxon>
        <taxon>Pyrophorini</taxon>
        <taxon>Ignelater</taxon>
    </lineage>
</organism>
<keyword evidence="5 11" id="KW-0812">Transmembrane</keyword>
<reference evidence="12" key="1">
    <citation type="submission" date="2019-08" db="EMBL/GenBank/DDBJ databases">
        <title>The genome of the North American firefly Photinus pyralis.</title>
        <authorList>
            <consortium name="Photinus pyralis genome working group"/>
            <person name="Fallon T.R."/>
            <person name="Sander Lower S.E."/>
            <person name="Weng J.-K."/>
        </authorList>
    </citation>
    <scope>NUCLEOTIDE SEQUENCE</scope>
    <source>
        <strain evidence="12">TRF0915ILg1</strain>
        <tissue evidence="12">Whole body</tissue>
    </source>
</reference>
<evidence type="ECO:0000256" key="9">
    <source>
        <dbReference type="ARBA" id="ARBA00023136"/>
    </source>
</evidence>
<dbReference type="GO" id="GO:0005789">
    <property type="term" value="C:endoplasmic reticulum membrane"/>
    <property type="evidence" value="ECO:0007669"/>
    <property type="project" value="UniProtKB-SubCell"/>
</dbReference>
<evidence type="ECO:0000256" key="1">
    <source>
        <dbReference type="ARBA" id="ARBA00004477"/>
    </source>
</evidence>
<evidence type="ECO:0000256" key="10">
    <source>
        <dbReference type="ARBA" id="ARBA00023315"/>
    </source>
</evidence>
<dbReference type="EC" id="2.3.1.-" evidence="11"/>
<dbReference type="GO" id="GO:0019432">
    <property type="term" value="P:triglyceride biosynthetic process"/>
    <property type="evidence" value="ECO:0007669"/>
    <property type="project" value="TreeGrafter"/>
</dbReference>
<gene>
    <name evidence="12" type="ORF">ILUMI_02209</name>
</gene>
<keyword evidence="8" id="KW-0443">Lipid metabolism</keyword>
<evidence type="ECO:0000256" key="11">
    <source>
        <dbReference type="RuleBase" id="RU367023"/>
    </source>
</evidence>
<comment type="caution">
    <text evidence="11">Lacks conserved residue(s) required for the propagation of feature annotation.</text>
</comment>
<evidence type="ECO:0000256" key="2">
    <source>
        <dbReference type="ARBA" id="ARBA00005420"/>
    </source>
</evidence>
<keyword evidence="13" id="KW-1185">Reference proteome</keyword>
<dbReference type="GO" id="GO:0004144">
    <property type="term" value="F:diacylglycerol O-acyltransferase activity"/>
    <property type="evidence" value="ECO:0007669"/>
    <property type="project" value="TreeGrafter"/>
</dbReference>
<comment type="caution">
    <text evidence="12">The sequence shown here is derived from an EMBL/GenBank/DDBJ whole genome shotgun (WGS) entry which is preliminary data.</text>
</comment>
<keyword evidence="10" id="KW-0012">Acyltransferase</keyword>
<evidence type="ECO:0000256" key="6">
    <source>
        <dbReference type="ARBA" id="ARBA00022824"/>
    </source>
</evidence>
<evidence type="ECO:0000256" key="7">
    <source>
        <dbReference type="ARBA" id="ARBA00022989"/>
    </source>
</evidence>
<dbReference type="EMBL" id="VTPC01000887">
    <property type="protein sequence ID" value="KAF2903974.1"/>
    <property type="molecule type" value="Genomic_DNA"/>
</dbReference>
<feature type="transmembrane region" description="Helical" evidence="11">
    <location>
        <begin position="7"/>
        <end position="33"/>
    </location>
</feature>
<dbReference type="OrthoDB" id="264532at2759"/>
<keyword evidence="6 11" id="KW-0256">Endoplasmic reticulum</keyword>
<comment type="similarity">
    <text evidence="2 11">Belongs to the diacylglycerol acyltransferase family.</text>
</comment>
<dbReference type="AlphaFoldDB" id="A0A8K0GL13"/>
<name>A0A8K0GL13_IGNLU</name>
<comment type="subcellular location">
    <subcellularLocation>
        <location evidence="1 11">Endoplasmic reticulum membrane</location>
        <topology evidence="1 11">Multi-pass membrane protein</topology>
    </subcellularLocation>
</comment>
<dbReference type="PANTHER" id="PTHR12317">
    <property type="entry name" value="DIACYLGLYCEROL O-ACYLTRANSFERASE"/>
    <property type="match status" value="1"/>
</dbReference>
<proteinExistence type="inferred from homology"/>
<evidence type="ECO:0000313" key="13">
    <source>
        <dbReference type="Proteomes" id="UP000801492"/>
    </source>
</evidence>
<evidence type="ECO:0000256" key="5">
    <source>
        <dbReference type="ARBA" id="ARBA00022692"/>
    </source>
</evidence>
<dbReference type="Proteomes" id="UP000801492">
    <property type="component" value="Unassembled WGS sequence"/>
</dbReference>
<protein>
    <recommendedName>
        <fullName evidence="11">Acyltransferase</fullName>
        <ecNumber evidence="11">2.3.1.-</ecNumber>
    </recommendedName>
</protein>
<evidence type="ECO:0000256" key="4">
    <source>
        <dbReference type="ARBA" id="ARBA00022679"/>
    </source>
</evidence>
<evidence type="ECO:0000313" key="12">
    <source>
        <dbReference type="EMBL" id="KAF2903974.1"/>
    </source>
</evidence>
<evidence type="ECO:0000256" key="8">
    <source>
        <dbReference type="ARBA" id="ARBA00023098"/>
    </source>
</evidence>
<keyword evidence="7 11" id="KW-1133">Transmembrane helix</keyword>
<keyword evidence="9 11" id="KW-0472">Membrane</keyword>
<evidence type="ECO:0000256" key="3">
    <source>
        <dbReference type="ARBA" id="ARBA00022516"/>
    </source>
</evidence>
<sequence length="313" mass="36022">MALGSIIGLLISMYLLIFSTYWLGTLLYLIWVWTIDSDTCDRGGRRLEWFRNLAWWRYMRDYFPVQLKKQPGVELDPKKNYLFCSFPHGMLSTGVFLSFGTNACGFQELFPSHKPYLLTLRQHFNKPYFREIIYSLGLCSASADSINWLLKYPGGGKAPLLVVGGVAEAFHCKPGQYILVLKNRKGFVRLAMQNGTAIVPVLAFGETDIFDQVDNPEGSYLRSFQEWFRKIAGIAPIIPVGRGFLQYSYGWVPQRRPITTIIGKPLEVQQVENPTQEQISAVHEKFMEHLTQFFEEEKHKYVENPEQTKLVIT</sequence>
<dbReference type="Pfam" id="PF03982">
    <property type="entry name" value="DAGAT"/>
    <property type="match status" value="1"/>
</dbReference>
<keyword evidence="4 11" id="KW-0808">Transferase</keyword>
<dbReference type="CDD" id="cd07987">
    <property type="entry name" value="LPLAT_MGAT-like"/>
    <property type="match status" value="1"/>
</dbReference>